<name>A0ABS1D4J7_9PROT</name>
<comment type="caution">
    <text evidence="1">The sequence shown here is derived from an EMBL/GenBank/DDBJ whole genome shotgun (WGS) entry which is preliminary data.</text>
</comment>
<organism evidence="1 2">
    <name type="scientific">Paracraurococcus ruber</name>
    <dbReference type="NCBI Taxonomy" id="77675"/>
    <lineage>
        <taxon>Bacteria</taxon>
        <taxon>Pseudomonadati</taxon>
        <taxon>Pseudomonadota</taxon>
        <taxon>Alphaproteobacteria</taxon>
        <taxon>Acetobacterales</taxon>
        <taxon>Roseomonadaceae</taxon>
        <taxon>Paracraurococcus</taxon>
    </lineage>
</organism>
<dbReference type="EMBL" id="NRSG01000292">
    <property type="protein sequence ID" value="MBK1661375.1"/>
    <property type="molecule type" value="Genomic_DNA"/>
</dbReference>
<accession>A0ABS1D4J7</accession>
<proteinExistence type="predicted"/>
<sequence length="90" mass="9711">MIGPPPGTRVYLACGVTDMRSGMDRLSTLVQQSLGANPFDGAVYLFRGRRGDRATFCILSLRDLAAAWRHLSDTLEDSSAGAPSRAVGRR</sequence>
<evidence type="ECO:0008006" key="3">
    <source>
        <dbReference type="Google" id="ProtNLM"/>
    </source>
</evidence>
<keyword evidence="2" id="KW-1185">Reference proteome</keyword>
<dbReference type="PANTHER" id="PTHR36455">
    <property type="match status" value="1"/>
</dbReference>
<dbReference type="Pfam" id="PF05717">
    <property type="entry name" value="TnpB_IS66"/>
    <property type="match status" value="1"/>
</dbReference>
<dbReference type="RefSeq" id="WP_192912473.1">
    <property type="nucleotide sequence ID" value="NZ_NRSG01000292.1"/>
</dbReference>
<gene>
    <name evidence="1" type="ORF">CKO45_24500</name>
</gene>
<reference evidence="1 2" key="1">
    <citation type="journal article" date="2020" name="Microorganisms">
        <title>Osmotic Adaptation and Compatible Solute Biosynthesis of Phototrophic Bacteria as Revealed from Genome Analyses.</title>
        <authorList>
            <person name="Imhoff J.F."/>
            <person name="Rahn T."/>
            <person name="Kunzel S."/>
            <person name="Keller A."/>
            <person name="Neulinger S.C."/>
        </authorList>
    </citation>
    <scope>NUCLEOTIDE SEQUENCE [LARGE SCALE GENOMIC DNA]</scope>
    <source>
        <strain evidence="1 2">DSM 15382</strain>
    </source>
</reference>
<evidence type="ECO:0000313" key="1">
    <source>
        <dbReference type="EMBL" id="MBK1661375.1"/>
    </source>
</evidence>
<evidence type="ECO:0000313" key="2">
    <source>
        <dbReference type="Proteomes" id="UP000697995"/>
    </source>
</evidence>
<dbReference type="InterPro" id="IPR008878">
    <property type="entry name" value="Transposase_IS66_Orf2"/>
</dbReference>
<dbReference type="PANTHER" id="PTHR36455:SF1">
    <property type="entry name" value="BLR8292 PROTEIN"/>
    <property type="match status" value="1"/>
</dbReference>
<protein>
    <recommendedName>
        <fullName evidence="3">Transposase</fullName>
    </recommendedName>
</protein>
<dbReference type="Proteomes" id="UP000697995">
    <property type="component" value="Unassembled WGS sequence"/>
</dbReference>